<reference evidence="1" key="2">
    <citation type="submission" date="2022-12" db="EMBL/GenBank/DDBJ databases">
        <title>Draft Genome Sequences of Bacillus licheniformis and Bacillus paralicheniformis strains isolated from Irish skim milk powders.</title>
        <authorList>
            <person name="Lourenco A."/>
            <person name="Li F."/>
            <person name="Geraldine D."/>
            <person name="Tobin J.T."/>
            <person name="Butler F."/>
            <person name="Jordan K."/>
            <person name="Obrien T."/>
        </authorList>
    </citation>
    <scope>NUCLEOTIDE SEQUENCE</scope>
    <source>
        <strain evidence="1">3370</strain>
    </source>
</reference>
<dbReference type="EMBL" id="JARAFO010000033">
    <property type="protein sequence ID" value="MDE1453011.1"/>
    <property type="molecule type" value="Genomic_DNA"/>
</dbReference>
<evidence type="ECO:0000313" key="2">
    <source>
        <dbReference type="EMBL" id="OLF95783.1"/>
    </source>
</evidence>
<gene>
    <name evidence="2" type="ORF">B4121_1345</name>
    <name evidence="1" type="ORF">PVN32_12600</name>
</gene>
<dbReference type="EMBL" id="LKPO01000008">
    <property type="protein sequence ID" value="OLF95783.1"/>
    <property type="molecule type" value="Genomic_DNA"/>
</dbReference>
<name>A0A6I1M5C3_9BACI</name>
<sequence>MLLKKNYLPVGSVVGLHNDSRRLLIIGRQMFSETNHVIRDYAAVDYPNGFTDPKEQLVLFNKQDIEVVYHYGYVDQKELQLDELLTEAEAGKNENKEQ</sequence>
<dbReference type="AlphaFoldDB" id="A0A6I1M5C3"/>
<dbReference type="GeneID" id="76975284"/>
<dbReference type="Pfam" id="PF13780">
    <property type="entry name" value="DUF4176"/>
    <property type="match status" value="1"/>
</dbReference>
<evidence type="ECO:0000313" key="1">
    <source>
        <dbReference type="EMBL" id="MDE1453011.1"/>
    </source>
</evidence>
<proteinExistence type="predicted"/>
<reference evidence="2 3" key="1">
    <citation type="journal article" date="2016" name="Front. Microbiol.">
        <title>High-Level Heat Resistance of Spores of Bacillus amyloliquefaciens and Bacillus licheniformis Results from the Presence of a spoVA Operon in a Tn1546 Transposon.</title>
        <authorList>
            <person name="Berendsen E.M."/>
            <person name="Koning R.A."/>
            <person name="Boekhorst J."/>
            <person name="de Jong A."/>
            <person name="Kuipers O.P."/>
            <person name="Wells-Bennik M.H."/>
        </authorList>
    </citation>
    <scope>NUCLEOTIDE SEQUENCE [LARGE SCALE GENOMIC DNA]</scope>
    <source>
        <strain evidence="2 3">B4121</strain>
    </source>
</reference>
<dbReference type="Proteomes" id="UP000185604">
    <property type="component" value="Unassembled WGS sequence"/>
</dbReference>
<comment type="caution">
    <text evidence="2">The sequence shown here is derived from an EMBL/GenBank/DDBJ whole genome shotgun (WGS) entry which is preliminary data.</text>
</comment>
<protein>
    <submittedName>
        <fullName evidence="1">DUF4176 domain-containing protein</fullName>
    </submittedName>
</protein>
<evidence type="ECO:0000313" key="3">
    <source>
        <dbReference type="Proteomes" id="UP000185604"/>
    </source>
</evidence>
<accession>A0A6I1M5C3</accession>
<dbReference type="RefSeq" id="WP_020453491.1">
    <property type="nucleotide sequence ID" value="NZ_AP023088.1"/>
</dbReference>
<organism evidence="2 3">
    <name type="scientific">Bacillus paralicheniformis</name>
    <dbReference type="NCBI Taxonomy" id="1648923"/>
    <lineage>
        <taxon>Bacteria</taxon>
        <taxon>Bacillati</taxon>
        <taxon>Bacillota</taxon>
        <taxon>Bacilli</taxon>
        <taxon>Bacillales</taxon>
        <taxon>Bacillaceae</taxon>
        <taxon>Bacillus</taxon>
    </lineage>
</organism>
<dbReference type="InterPro" id="IPR025233">
    <property type="entry name" value="DUF4176"/>
</dbReference>
<dbReference type="Proteomes" id="UP001216709">
    <property type="component" value="Unassembled WGS sequence"/>
</dbReference>